<keyword evidence="1" id="KW-0472">Membrane</keyword>
<keyword evidence="1" id="KW-1133">Transmembrane helix</keyword>
<evidence type="ECO:0000313" key="2">
    <source>
        <dbReference type="EMBL" id="AKE40372.1"/>
    </source>
</evidence>
<feature type="transmembrane region" description="Helical" evidence="1">
    <location>
        <begin position="7"/>
        <end position="26"/>
    </location>
</feature>
<proteinExistence type="predicted"/>
<sequence length="58" mass="6131">MKKCLGILSICTTLVGISLNIMQILASGYSHPILSMGIPITLIGSGGCLLYARSIHKK</sequence>
<gene>
    <name evidence="3" type="ORF">NCTC949_00555</name>
    <name evidence="2" type="ORF">UL82_00680</name>
</gene>
<name>A0A0F6QY60_9CORY</name>
<protein>
    <submittedName>
        <fullName evidence="2">Uncharacterized protein</fullName>
    </submittedName>
</protein>
<reference evidence="3 5" key="2">
    <citation type="submission" date="2018-12" db="EMBL/GenBank/DDBJ databases">
        <authorList>
            <consortium name="Pathogen Informatics"/>
        </authorList>
    </citation>
    <scope>NUCLEOTIDE SEQUENCE [LARGE SCALE GENOMIC DNA]</scope>
    <source>
        <strain evidence="3 5">NCTC949</strain>
    </source>
</reference>
<reference evidence="2 4" key="1">
    <citation type="journal article" date="2015" name="Genome Announc.">
        <title>Complete Genome Sequence of Corynebacterium kutscheri DSM 20755, a Corynebacterial Type Strain with Remarkably Low G+C Content of Chromosomal DNA.</title>
        <authorList>
            <person name="Ruckert C."/>
            <person name="Albersmeier A."/>
            <person name="Winkler A."/>
            <person name="Tauch A."/>
        </authorList>
    </citation>
    <scope>NUCLEOTIDE SEQUENCE [LARGE SCALE GENOMIC DNA]</scope>
    <source>
        <strain evidence="2 4">DSM 20755</strain>
    </source>
</reference>
<evidence type="ECO:0000313" key="5">
    <source>
        <dbReference type="Proteomes" id="UP000271380"/>
    </source>
</evidence>
<dbReference type="RefSeq" id="WP_158407817.1">
    <property type="nucleotide sequence ID" value="NZ_CP011312.1"/>
</dbReference>
<evidence type="ECO:0000256" key="1">
    <source>
        <dbReference type="SAM" id="Phobius"/>
    </source>
</evidence>
<dbReference type="Proteomes" id="UP000033457">
    <property type="component" value="Chromosome"/>
</dbReference>
<dbReference type="AlphaFoldDB" id="A0A0F6QY60"/>
<evidence type="ECO:0000313" key="4">
    <source>
        <dbReference type="Proteomes" id="UP000033457"/>
    </source>
</evidence>
<feature type="transmembrane region" description="Helical" evidence="1">
    <location>
        <begin position="32"/>
        <end position="52"/>
    </location>
</feature>
<evidence type="ECO:0000313" key="3">
    <source>
        <dbReference type="EMBL" id="VEH05337.1"/>
    </source>
</evidence>
<dbReference type="EMBL" id="CP011312">
    <property type="protein sequence ID" value="AKE40372.1"/>
    <property type="molecule type" value="Genomic_DNA"/>
</dbReference>
<dbReference type="Proteomes" id="UP000271380">
    <property type="component" value="Chromosome"/>
</dbReference>
<organism evidence="2 4">
    <name type="scientific">Corynebacterium kutscheri</name>
    <dbReference type="NCBI Taxonomy" id="35755"/>
    <lineage>
        <taxon>Bacteria</taxon>
        <taxon>Bacillati</taxon>
        <taxon>Actinomycetota</taxon>
        <taxon>Actinomycetes</taxon>
        <taxon>Mycobacteriales</taxon>
        <taxon>Corynebacteriaceae</taxon>
        <taxon>Corynebacterium</taxon>
    </lineage>
</organism>
<dbReference type="EMBL" id="LR134377">
    <property type="protein sequence ID" value="VEH05337.1"/>
    <property type="molecule type" value="Genomic_DNA"/>
</dbReference>
<dbReference type="HOGENOM" id="CLU_2971749_0_0_11"/>
<keyword evidence="4" id="KW-1185">Reference proteome</keyword>
<dbReference type="KEGG" id="cku:UL82_00680"/>
<accession>A0A0F6QY60</accession>
<keyword evidence="1" id="KW-0812">Transmembrane</keyword>